<keyword evidence="2" id="KW-1185">Reference proteome</keyword>
<dbReference type="RefSeq" id="WP_125402953.1">
    <property type="nucleotide sequence ID" value="NZ_JBEHHI010000006.1"/>
</dbReference>
<accession>A0ABV3XY08</accession>
<sequence>MPSDATADLFAKAPWNGVSDDDLAPAAHVPTMISPDERRLYFWLAAHWATGAGALVDLGCFAGGSTARLAAGQHAAGRAAPIHAYDRFTADEKVKRRVLYSGGVAPFDGNDILPLARRLLAPWQGCISFHPGEIEDNGWPGGPIEILALDACKSTAATDAIAGAFFPHLVAGRSVVVHQDFLHWSQPWLPAQMELLAEYFTPLAHCPPSSLVYLCTAAPDAAALAAARTDTLSDDALVGLVDGARTRLSGIAPKAPFARMEAGLAANPGERIAWRFRKPAKTQ</sequence>
<name>A0ABV3XY08_9RHOB</name>
<evidence type="ECO:0008006" key="3">
    <source>
        <dbReference type="Google" id="ProtNLM"/>
    </source>
</evidence>
<evidence type="ECO:0000313" key="2">
    <source>
        <dbReference type="Proteomes" id="UP001560019"/>
    </source>
</evidence>
<gene>
    <name evidence="1" type="ORF">Ga0609869_003618</name>
</gene>
<evidence type="ECO:0000313" key="1">
    <source>
        <dbReference type="EMBL" id="MEX5730265.1"/>
    </source>
</evidence>
<proteinExistence type="predicted"/>
<dbReference type="Proteomes" id="UP001560019">
    <property type="component" value="Unassembled WGS sequence"/>
</dbReference>
<dbReference type="InterPro" id="IPR029063">
    <property type="entry name" value="SAM-dependent_MTases_sf"/>
</dbReference>
<organism evidence="1 2">
    <name type="scientific">Rhodovulum iodosum</name>
    <dbReference type="NCBI Taxonomy" id="68291"/>
    <lineage>
        <taxon>Bacteria</taxon>
        <taxon>Pseudomonadati</taxon>
        <taxon>Pseudomonadota</taxon>
        <taxon>Alphaproteobacteria</taxon>
        <taxon>Rhodobacterales</taxon>
        <taxon>Paracoccaceae</taxon>
        <taxon>Rhodovulum</taxon>
    </lineage>
</organism>
<protein>
    <recommendedName>
        <fullName evidence="3">Class I SAM-dependent methyltransferase</fullName>
    </recommendedName>
</protein>
<dbReference type="SUPFAM" id="SSF53335">
    <property type="entry name" value="S-adenosyl-L-methionine-dependent methyltransferases"/>
    <property type="match status" value="1"/>
</dbReference>
<comment type="caution">
    <text evidence="1">The sequence shown here is derived from an EMBL/GenBank/DDBJ whole genome shotgun (WGS) entry which is preliminary data.</text>
</comment>
<dbReference type="Gene3D" id="3.40.50.150">
    <property type="entry name" value="Vaccinia Virus protein VP39"/>
    <property type="match status" value="1"/>
</dbReference>
<dbReference type="EMBL" id="JBEHHI010000006">
    <property type="protein sequence ID" value="MEX5730265.1"/>
    <property type="molecule type" value="Genomic_DNA"/>
</dbReference>
<reference evidence="1 2" key="1">
    <citation type="submission" date="2024-06" db="EMBL/GenBank/DDBJ databases">
        <title>Genome of Rhodovulum iodosum, a marine photoferrotroph.</title>
        <authorList>
            <person name="Bianchini G."/>
            <person name="Nikeleit V."/>
            <person name="Kappler A."/>
            <person name="Bryce C."/>
            <person name="Sanchez-Baracaldo P."/>
        </authorList>
    </citation>
    <scope>NUCLEOTIDE SEQUENCE [LARGE SCALE GENOMIC DNA]</scope>
    <source>
        <strain evidence="1 2">UT/N1</strain>
    </source>
</reference>